<dbReference type="EMBL" id="AVNC01000014">
    <property type="protein sequence ID" value="EQK44097.1"/>
    <property type="molecule type" value="Genomic_DNA"/>
</dbReference>
<reference evidence="2 3" key="1">
    <citation type="submission" date="2013-06" db="EMBL/GenBank/DDBJ databases">
        <authorList>
            <person name="Walk S."/>
            <person name="Aronoff D."/>
            <person name="Young V.Y."/>
            <person name="Marsh J."/>
            <person name="Harrison L."/>
            <person name="Daugherty S.C."/>
            <person name="Shefchek K.A."/>
            <person name="Hine E.E."/>
            <person name="Tallon L.J."/>
            <person name="Sadzewicz L.K."/>
            <person name="Rasko D.A."/>
        </authorList>
    </citation>
    <scope>NUCLEOTIDE SEQUENCE [LARGE SCALE GENOMIC DNA]</scope>
    <source>
        <strain evidence="2 3">ATCC 638</strain>
    </source>
</reference>
<dbReference type="InterPro" id="IPR000182">
    <property type="entry name" value="GNAT_dom"/>
</dbReference>
<sequence length="173" mass="20041">MIKSLLENEYLIQTVTNDNHSEIKQLYDLCSDYHIMASGRIATDENVDDIFKYNEKKTIEDSLTLGIYNNDEILVGIVDIFKNYPDVGTWMIGLLLISPNERNKKLGRAVHDEIERYAVSQGANVLRIGVLKENTNGRRFWDSLGYQYVKTIKMEIENKNHNVDILIKLIMEQ</sequence>
<organism evidence="2 3">
    <name type="scientific">Paraclostridium bifermentans ATCC 638 = DSM 14991</name>
    <dbReference type="NCBI Taxonomy" id="1233171"/>
    <lineage>
        <taxon>Bacteria</taxon>
        <taxon>Bacillati</taxon>
        <taxon>Bacillota</taxon>
        <taxon>Clostridia</taxon>
        <taxon>Peptostreptococcales</taxon>
        <taxon>Peptostreptococcaceae</taxon>
        <taxon>Paraclostridium</taxon>
    </lineage>
</organism>
<evidence type="ECO:0000313" key="3">
    <source>
        <dbReference type="Proteomes" id="UP000015688"/>
    </source>
</evidence>
<evidence type="ECO:0000313" key="2">
    <source>
        <dbReference type="EMBL" id="EQK44097.1"/>
    </source>
</evidence>
<protein>
    <submittedName>
        <fullName evidence="2">Acetyltransferase family protein</fullName>
    </submittedName>
</protein>
<dbReference type="AlphaFoldDB" id="T4VTR6"/>
<dbReference type="Pfam" id="PF00583">
    <property type="entry name" value="Acetyltransf_1"/>
    <property type="match status" value="1"/>
</dbReference>
<comment type="caution">
    <text evidence="2">The sequence shown here is derived from an EMBL/GenBank/DDBJ whole genome shotgun (WGS) entry which is preliminary data.</text>
</comment>
<dbReference type="InterPro" id="IPR016181">
    <property type="entry name" value="Acyl_CoA_acyltransferase"/>
</dbReference>
<evidence type="ECO:0000259" key="1">
    <source>
        <dbReference type="PROSITE" id="PS51186"/>
    </source>
</evidence>
<dbReference type="Proteomes" id="UP000015688">
    <property type="component" value="Unassembled WGS sequence"/>
</dbReference>
<dbReference type="SUPFAM" id="SSF55729">
    <property type="entry name" value="Acyl-CoA N-acyltransferases (Nat)"/>
    <property type="match status" value="1"/>
</dbReference>
<keyword evidence="2" id="KW-0808">Transferase</keyword>
<dbReference type="GO" id="GO:0016747">
    <property type="term" value="F:acyltransferase activity, transferring groups other than amino-acyl groups"/>
    <property type="evidence" value="ECO:0007669"/>
    <property type="project" value="InterPro"/>
</dbReference>
<feature type="domain" description="N-acetyltransferase" evidence="1">
    <location>
        <begin position="13"/>
        <end position="173"/>
    </location>
</feature>
<dbReference type="PROSITE" id="PS51186">
    <property type="entry name" value="GNAT"/>
    <property type="match status" value="1"/>
</dbReference>
<dbReference type="Gene3D" id="3.40.630.30">
    <property type="match status" value="1"/>
</dbReference>
<gene>
    <name evidence="2" type="ORF">C672_0625</name>
</gene>
<dbReference type="PATRIC" id="fig|1233171.3.peg.527"/>
<dbReference type="GeneID" id="67474411"/>
<name>T4VTR6_PARBF</name>
<dbReference type="CDD" id="cd04301">
    <property type="entry name" value="NAT_SF"/>
    <property type="match status" value="1"/>
</dbReference>
<proteinExistence type="predicted"/>
<dbReference type="RefSeq" id="WP_021431913.1">
    <property type="nucleotide sequence ID" value="NZ_AVNC01000014.1"/>
</dbReference>
<accession>T4VTR6</accession>